<evidence type="ECO:0000313" key="1">
    <source>
        <dbReference type="EMBL" id="KAH7652312.1"/>
    </source>
</evidence>
<gene>
    <name evidence="1" type="ORF">IHE45_19G009000</name>
</gene>
<accession>A0ACB7TVZ0</accession>
<organism evidence="1 2">
    <name type="scientific">Dioscorea alata</name>
    <name type="common">Purple yam</name>
    <dbReference type="NCBI Taxonomy" id="55571"/>
    <lineage>
        <taxon>Eukaryota</taxon>
        <taxon>Viridiplantae</taxon>
        <taxon>Streptophyta</taxon>
        <taxon>Embryophyta</taxon>
        <taxon>Tracheophyta</taxon>
        <taxon>Spermatophyta</taxon>
        <taxon>Magnoliopsida</taxon>
        <taxon>Liliopsida</taxon>
        <taxon>Dioscoreales</taxon>
        <taxon>Dioscoreaceae</taxon>
        <taxon>Dioscorea</taxon>
    </lineage>
</organism>
<protein>
    <submittedName>
        <fullName evidence="1">Uncharacterized protein</fullName>
    </submittedName>
</protein>
<comment type="caution">
    <text evidence="1">The sequence shown here is derived from an EMBL/GenBank/DDBJ whole genome shotgun (WGS) entry which is preliminary data.</text>
</comment>
<keyword evidence="2" id="KW-1185">Reference proteome</keyword>
<proteinExistence type="predicted"/>
<sequence>MRIRAFFSPSPLNSTSSAPAPPSNASNSSCQGLDLLLMAATEVIGDRGSEIESSKADNVLKIEEKSDKVDDEVVLKPKRQKRQKAMPSRFQDSVMQPWKRRTRRRLA</sequence>
<name>A0ACB7TVZ0_DIOAL</name>
<evidence type="ECO:0000313" key="2">
    <source>
        <dbReference type="Proteomes" id="UP000827976"/>
    </source>
</evidence>
<reference evidence="2" key="1">
    <citation type="journal article" date="2022" name="Nat. Commun.">
        <title>Chromosome evolution and the genetic basis of agronomically important traits in greater yam.</title>
        <authorList>
            <person name="Bredeson J.V."/>
            <person name="Lyons J.B."/>
            <person name="Oniyinde I.O."/>
            <person name="Okereke N.R."/>
            <person name="Kolade O."/>
            <person name="Nnabue I."/>
            <person name="Nwadili C.O."/>
            <person name="Hribova E."/>
            <person name="Parker M."/>
            <person name="Nwogha J."/>
            <person name="Shu S."/>
            <person name="Carlson J."/>
            <person name="Kariba R."/>
            <person name="Muthemba S."/>
            <person name="Knop K."/>
            <person name="Barton G.J."/>
            <person name="Sherwood A.V."/>
            <person name="Lopez-Montes A."/>
            <person name="Asiedu R."/>
            <person name="Jamnadass R."/>
            <person name="Muchugi A."/>
            <person name="Goodstein D."/>
            <person name="Egesi C.N."/>
            <person name="Featherston J."/>
            <person name="Asfaw A."/>
            <person name="Simpson G.G."/>
            <person name="Dolezel J."/>
            <person name="Hendre P.S."/>
            <person name="Van Deynze A."/>
            <person name="Kumar P.L."/>
            <person name="Obidiegwu J.E."/>
            <person name="Bhattacharjee R."/>
            <person name="Rokhsar D.S."/>
        </authorList>
    </citation>
    <scope>NUCLEOTIDE SEQUENCE [LARGE SCALE GENOMIC DNA]</scope>
    <source>
        <strain evidence="2">cv. TDa95/00328</strain>
    </source>
</reference>
<dbReference type="EMBL" id="CM037029">
    <property type="protein sequence ID" value="KAH7652312.1"/>
    <property type="molecule type" value="Genomic_DNA"/>
</dbReference>
<dbReference type="Proteomes" id="UP000827976">
    <property type="component" value="Chromosome 19"/>
</dbReference>